<accession>A0ABT8U730</accession>
<sequence>MNTTEKTDISNEEKSIDDLSTDLLNVLNKKFPNMRDKTQKRLKNRFSQLISCFYDSINR</sequence>
<evidence type="ECO:0000313" key="1">
    <source>
        <dbReference type="EMBL" id="MDO3425890.1"/>
    </source>
</evidence>
<gene>
    <name evidence="1" type="ORF">QWT87_13400</name>
</gene>
<comment type="caution">
    <text evidence="1">The sequence shown here is derived from an EMBL/GenBank/DDBJ whole genome shotgun (WGS) entry which is preliminary data.</text>
</comment>
<organism evidence="1 2">
    <name type="scientific">Chryseobacterium urinae</name>
    <dbReference type="NCBI Taxonomy" id="3058400"/>
    <lineage>
        <taxon>Bacteria</taxon>
        <taxon>Pseudomonadati</taxon>
        <taxon>Bacteroidota</taxon>
        <taxon>Flavobacteriia</taxon>
        <taxon>Flavobacteriales</taxon>
        <taxon>Weeksellaceae</taxon>
        <taxon>Chryseobacterium group</taxon>
        <taxon>Chryseobacterium</taxon>
    </lineage>
</organism>
<evidence type="ECO:0000313" key="2">
    <source>
        <dbReference type="Proteomes" id="UP001168128"/>
    </source>
</evidence>
<reference evidence="1" key="1">
    <citation type="submission" date="2023-07" db="EMBL/GenBank/DDBJ databases">
        <title>AMR profile of multidrug- resistance Chryseobacterium gambrini related strain.</title>
        <authorList>
            <person name="Kirdat K."/>
            <person name="Bhatt A."/>
            <person name="Kuyare S."/>
            <person name="Yadav A."/>
        </authorList>
    </citation>
    <scope>NUCLEOTIDE SEQUENCE</scope>
    <source>
        <strain evidence="1">APV-1</strain>
    </source>
</reference>
<name>A0ABT8U730_9FLAO</name>
<dbReference type="RefSeq" id="WP_302716489.1">
    <property type="nucleotide sequence ID" value="NZ_JAULSJ010000020.1"/>
</dbReference>
<dbReference type="Proteomes" id="UP001168128">
    <property type="component" value="Unassembled WGS sequence"/>
</dbReference>
<dbReference type="EMBL" id="JAULSJ010000020">
    <property type="protein sequence ID" value="MDO3425890.1"/>
    <property type="molecule type" value="Genomic_DNA"/>
</dbReference>
<keyword evidence="2" id="KW-1185">Reference proteome</keyword>
<protein>
    <submittedName>
        <fullName evidence="1">Uncharacterized protein</fullName>
    </submittedName>
</protein>
<proteinExistence type="predicted"/>